<dbReference type="InterPro" id="IPR030846">
    <property type="entry name" value="DnaG_bac"/>
</dbReference>
<dbReference type="InterPro" id="IPR037068">
    <property type="entry name" value="DNA_primase_core_N_sf"/>
</dbReference>
<keyword evidence="11 12" id="KW-0804">Transcription</keyword>
<evidence type="ECO:0000256" key="8">
    <source>
        <dbReference type="ARBA" id="ARBA00022833"/>
    </source>
</evidence>
<dbReference type="CDD" id="cd03364">
    <property type="entry name" value="TOPRIM_DnaG_primases"/>
    <property type="match status" value="1"/>
</dbReference>
<dbReference type="InterPro" id="IPR019475">
    <property type="entry name" value="DNA_primase_DnaB-bd"/>
</dbReference>
<evidence type="ECO:0000256" key="5">
    <source>
        <dbReference type="ARBA" id="ARBA00022705"/>
    </source>
</evidence>
<dbReference type="Pfam" id="PF00772">
    <property type="entry name" value="DnaB"/>
    <property type="match status" value="1"/>
</dbReference>
<dbReference type="Gene3D" id="1.10.860.10">
    <property type="entry name" value="DNAb Helicase, Chain A"/>
    <property type="match status" value="1"/>
</dbReference>
<dbReference type="NCBIfam" id="TIGR01391">
    <property type="entry name" value="dnaG"/>
    <property type="match status" value="1"/>
</dbReference>
<sequence length="608" mass="69468">MAEYIPKETIAEIRDAADIVEVIGEYIQLKKQGKHYMGLCPFHGEKTPSFSVSEDKQLYHCFGCGAGGNVITFVMEVEQLSFMETLKMLADKKGIAVPDNVLPARETATDKTTSAKIEAHDLAARFYHHLLISTEQGKEAYEYIRQRGLDDDIISRFQIGFSPGQSDMLSSLLEKRGFDLGDMEEAGLIGRQESTWDVYDRFRNRVMFPIRDLRGYTVGFGGRVLGTGDPKYLNSPETSIFNKGEILYGMDIAKKSIRKQNTAVLFEGYMDVIAAYRAGVDNGVASLGTSLTKRQAQILRRNAERIIICFDGDNAGQESTEKSAEILEQEGLHVLIAMLPDNNDPDDYIRENGGERFRKEIIDTAVPIMSFKMQALKRNKNLQVEGEKLEYIEEVLKEITTLGRAVERDFYLRQLADEFSLSFEALKQEQYRLYKESRRFYQEKRNNRPSSQNTRKLTSVSYMNQRLLPAFQNAERMLLAHMMQDRDVCLEVQEKLGGDFNVEQHIAIAAYLYSYYAEGHSADPGAFIPYLQDNDLIKTASEIAMLDISQHLSENELVDYIRQIKNYPKWVEIEQKEQKMKEAEKRSDMTLAVKLASEIVDMKRALKK</sequence>
<evidence type="ECO:0000256" key="7">
    <source>
        <dbReference type="ARBA" id="ARBA00022771"/>
    </source>
</evidence>
<dbReference type="GO" id="GO:0003678">
    <property type="term" value="F:DNA helicase activity"/>
    <property type="evidence" value="ECO:0007669"/>
    <property type="project" value="InterPro"/>
</dbReference>
<organism evidence="16 17">
    <name type="scientific">Alteribacillus iranensis</name>
    <dbReference type="NCBI Taxonomy" id="930128"/>
    <lineage>
        <taxon>Bacteria</taxon>
        <taxon>Bacillati</taxon>
        <taxon>Bacillota</taxon>
        <taxon>Bacilli</taxon>
        <taxon>Bacillales</taxon>
        <taxon>Bacillaceae</taxon>
        <taxon>Alteribacillus</taxon>
    </lineage>
</organism>
<dbReference type="EMBL" id="FONT01000001">
    <property type="protein sequence ID" value="SFE29218.1"/>
    <property type="molecule type" value="Genomic_DNA"/>
</dbReference>
<evidence type="ECO:0000313" key="17">
    <source>
        <dbReference type="Proteomes" id="UP000199516"/>
    </source>
</evidence>
<evidence type="ECO:0000259" key="15">
    <source>
        <dbReference type="PROSITE" id="PS50880"/>
    </source>
</evidence>
<dbReference type="GO" id="GO:0008270">
    <property type="term" value="F:zinc ion binding"/>
    <property type="evidence" value="ECO:0007669"/>
    <property type="project" value="UniProtKB-UniRule"/>
</dbReference>
<dbReference type="SUPFAM" id="SSF56731">
    <property type="entry name" value="DNA primase core"/>
    <property type="match status" value="1"/>
</dbReference>
<dbReference type="InterPro" id="IPR034151">
    <property type="entry name" value="TOPRIM_DnaG_bac"/>
</dbReference>
<keyword evidence="9" id="KW-0460">Magnesium</keyword>
<dbReference type="FunFam" id="3.90.980.10:FF:000001">
    <property type="entry name" value="DNA primase"/>
    <property type="match status" value="1"/>
</dbReference>
<keyword evidence="3 12" id="KW-0808">Transferase</keyword>
<dbReference type="STRING" id="930128.SAMN05192532_101155"/>
<name>A0A1I1ZD15_9BACI</name>
<dbReference type="SMART" id="SM00400">
    <property type="entry name" value="ZnF_CHCC"/>
    <property type="match status" value="1"/>
</dbReference>
<dbReference type="SUPFAM" id="SSF57783">
    <property type="entry name" value="Zinc beta-ribbon"/>
    <property type="match status" value="1"/>
</dbReference>
<dbReference type="EC" id="2.7.7.101" evidence="12"/>
<dbReference type="InterPro" id="IPR002694">
    <property type="entry name" value="Znf_CHC2"/>
</dbReference>
<dbReference type="PROSITE" id="PS50880">
    <property type="entry name" value="TOPRIM"/>
    <property type="match status" value="1"/>
</dbReference>
<dbReference type="Gene3D" id="6.10.140.360">
    <property type="match status" value="1"/>
</dbReference>
<evidence type="ECO:0000256" key="3">
    <source>
        <dbReference type="ARBA" id="ARBA00022679"/>
    </source>
</evidence>
<keyword evidence="10 12" id="KW-0238">DNA-binding</keyword>
<dbReference type="InterPro" id="IPR036977">
    <property type="entry name" value="DNA_primase_Znf_CHC2"/>
</dbReference>
<evidence type="ECO:0000256" key="12">
    <source>
        <dbReference type="HAMAP-Rule" id="MF_00974"/>
    </source>
</evidence>
<evidence type="ECO:0000256" key="6">
    <source>
        <dbReference type="ARBA" id="ARBA00022723"/>
    </source>
</evidence>
<dbReference type="GO" id="GO:0000428">
    <property type="term" value="C:DNA-directed RNA polymerase complex"/>
    <property type="evidence" value="ECO:0007669"/>
    <property type="project" value="UniProtKB-KW"/>
</dbReference>
<dbReference type="GO" id="GO:1990077">
    <property type="term" value="C:primosome complex"/>
    <property type="evidence" value="ECO:0007669"/>
    <property type="project" value="UniProtKB-KW"/>
</dbReference>
<evidence type="ECO:0000256" key="2">
    <source>
        <dbReference type="ARBA" id="ARBA00022515"/>
    </source>
</evidence>
<dbReference type="GO" id="GO:0003677">
    <property type="term" value="F:DNA binding"/>
    <property type="evidence" value="ECO:0007669"/>
    <property type="project" value="UniProtKB-KW"/>
</dbReference>
<keyword evidence="5 12" id="KW-0235">DNA replication</keyword>
<comment type="domain">
    <text evidence="12">Contains an N-terminal zinc-binding domain, a central core domain that contains the primase activity, and a C-terminal DnaB-binding domain.</text>
</comment>
<dbReference type="Pfam" id="PF13155">
    <property type="entry name" value="Toprim_2"/>
    <property type="match status" value="1"/>
</dbReference>
<keyword evidence="17" id="KW-1185">Reference proteome</keyword>
<feature type="domain" description="Toprim" evidence="15">
    <location>
        <begin position="261"/>
        <end position="340"/>
    </location>
</feature>
<dbReference type="InterPro" id="IPR016136">
    <property type="entry name" value="DNA_helicase_N/primase_C"/>
</dbReference>
<dbReference type="FunFam" id="3.90.580.10:FF:000001">
    <property type="entry name" value="DNA primase"/>
    <property type="match status" value="1"/>
</dbReference>
<evidence type="ECO:0000256" key="4">
    <source>
        <dbReference type="ARBA" id="ARBA00022695"/>
    </source>
</evidence>
<dbReference type="Proteomes" id="UP000199516">
    <property type="component" value="Unassembled WGS sequence"/>
</dbReference>
<dbReference type="InterPro" id="IPR050219">
    <property type="entry name" value="DnaG_primase"/>
</dbReference>
<dbReference type="PANTHER" id="PTHR30313">
    <property type="entry name" value="DNA PRIMASE"/>
    <property type="match status" value="1"/>
</dbReference>
<dbReference type="GO" id="GO:0003899">
    <property type="term" value="F:DNA-directed RNA polymerase activity"/>
    <property type="evidence" value="ECO:0007669"/>
    <property type="project" value="UniProtKB-UniRule"/>
</dbReference>
<dbReference type="Pfam" id="PF01807">
    <property type="entry name" value="Zn_ribbon_DnaG"/>
    <property type="match status" value="1"/>
</dbReference>
<evidence type="ECO:0000256" key="14">
    <source>
        <dbReference type="PIRSR" id="PIRSR002811-1"/>
    </source>
</evidence>
<dbReference type="RefSeq" id="WP_091656150.1">
    <property type="nucleotide sequence ID" value="NZ_FONT01000001.1"/>
</dbReference>
<evidence type="ECO:0000256" key="1">
    <source>
        <dbReference type="ARBA" id="ARBA00022478"/>
    </source>
</evidence>
<dbReference type="FunFam" id="3.40.1360.10:FF:000002">
    <property type="entry name" value="DNA primase"/>
    <property type="match status" value="1"/>
</dbReference>
<dbReference type="OrthoDB" id="9803773at2"/>
<dbReference type="SUPFAM" id="SSF48024">
    <property type="entry name" value="N-terminal domain of DnaB helicase"/>
    <property type="match status" value="1"/>
</dbReference>
<dbReference type="Gene3D" id="3.90.580.10">
    <property type="entry name" value="Zinc finger, CHC2-type domain"/>
    <property type="match status" value="1"/>
</dbReference>
<dbReference type="SMART" id="SM00493">
    <property type="entry name" value="TOPRIM"/>
    <property type="match status" value="1"/>
</dbReference>
<accession>A0A1I1ZD15</accession>
<comment type="similarity">
    <text evidence="12 13">Belongs to the DnaG primase family.</text>
</comment>
<dbReference type="GO" id="GO:0005524">
    <property type="term" value="F:ATP binding"/>
    <property type="evidence" value="ECO:0007669"/>
    <property type="project" value="InterPro"/>
</dbReference>
<comment type="function">
    <text evidence="12 13">RNA polymerase that catalyzes the synthesis of short RNA molecules used as primers for DNA polymerase during DNA replication.</text>
</comment>
<dbReference type="GO" id="GO:0006269">
    <property type="term" value="P:DNA replication, synthesis of primer"/>
    <property type="evidence" value="ECO:0007669"/>
    <property type="project" value="UniProtKB-UniRule"/>
</dbReference>
<evidence type="ECO:0000256" key="10">
    <source>
        <dbReference type="ARBA" id="ARBA00023125"/>
    </source>
</evidence>
<dbReference type="InterPro" id="IPR006295">
    <property type="entry name" value="DNA_primase_DnaG"/>
</dbReference>
<dbReference type="Pfam" id="PF08275">
    <property type="entry name" value="DNAG_N"/>
    <property type="match status" value="1"/>
</dbReference>
<keyword evidence="8 12" id="KW-0862">Zinc</keyword>
<dbReference type="GO" id="GO:0005737">
    <property type="term" value="C:cytoplasm"/>
    <property type="evidence" value="ECO:0007669"/>
    <property type="project" value="TreeGrafter"/>
</dbReference>
<dbReference type="Gene3D" id="3.40.1360.10">
    <property type="match status" value="1"/>
</dbReference>
<gene>
    <name evidence="12" type="primary">dnaG</name>
    <name evidence="16" type="ORF">SAMN05192532_101155</name>
</gene>
<dbReference type="HAMAP" id="MF_00974">
    <property type="entry name" value="DNA_primase_DnaG"/>
    <property type="match status" value="1"/>
</dbReference>
<reference evidence="16 17" key="1">
    <citation type="submission" date="2016-10" db="EMBL/GenBank/DDBJ databases">
        <authorList>
            <person name="de Groot N.N."/>
        </authorList>
    </citation>
    <scope>NUCLEOTIDE SEQUENCE [LARGE SCALE GENOMIC DNA]</scope>
    <source>
        <strain evidence="16 17">DSM 23995</strain>
    </source>
</reference>
<dbReference type="InterPro" id="IPR007693">
    <property type="entry name" value="DNA_helicase_DnaB-like_N"/>
</dbReference>
<protein>
    <recommendedName>
        <fullName evidence="12 13">DNA primase</fullName>
        <ecNumber evidence="12">2.7.7.101</ecNumber>
    </recommendedName>
</protein>
<keyword evidence="1 12" id="KW-0240">DNA-directed RNA polymerase</keyword>
<evidence type="ECO:0000256" key="11">
    <source>
        <dbReference type="ARBA" id="ARBA00023163"/>
    </source>
</evidence>
<dbReference type="Gene3D" id="3.90.980.10">
    <property type="entry name" value="DNA primase, catalytic core, N-terminal domain"/>
    <property type="match status" value="1"/>
</dbReference>
<dbReference type="AlphaFoldDB" id="A0A1I1ZD15"/>
<dbReference type="PANTHER" id="PTHR30313:SF2">
    <property type="entry name" value="DNA PRIMASE"/>
    <property type="match status" value="1"/>
</dbReference>
<dbReference type="InterPro" id="IPR013264">
    <property type="entry name" value="DNAG_N"/>
</dbReference>
<comment type="subunit">
    <text evidence="12">Monomer. Interacts with DnaB.</text>
</comment>
<proteinExistence type="inferred from homology"/>
<evidence type="ECO:0000256" key="13">
    <source>
        <dbReference type="PIRNR" id="PIRNR002811"/>
    </source>
</evidence>
<keyword evidence="4 12" id="KW-0548">Nucleotidyltransferase</keyword>
<keyword evidence="7 12" id="KW-0863">Zinc-finger</keyword>
<keyword evidence="6 12" id="KW-0479">Metal-binding</keyword>
<dbReference type="PIRSF" id="PIRSF002811">
    <property type="entry name" value="DnaG"/>
    <property type="match status" value="1"/>
</dbReference>
<comment type="catalytic activity">
    <reaction evidence="12">
        <text>ssDNA + n NTP = ssDNA/pppN(pN)n-1 hybrid + (n-1) diphosphate.</text>
        <dbReference type="EC" id="2.7.7.101"/>
    </reaction>
</comment>
<keyword evidence="2 12" id="KW-0639">Primosome</keyword>
<dbReference type="InterPro" id="IPR036185">
    <property type="entry name" value="DNA_heli_DnaB-like_N_sf"/>
</dbReference>
<comment type="cofactor">
    <cofactor evidence="12 13 14">
        <name>Zn(2+)</name>
        <dbReference type="ChEBI" id="CHEBI:29105"/>
    </cofactor>
    <text evidence="12 13 14">Binds 1 zinc ion per monomer.</text>
</comment>
<dbReference type="Pfam" id="PF10410">
    <property type="entry name" value="DnaB_bind"/>
    <property type="match status" value="1"/>
</dbReference>
<evidence type="ECO:0000313" key="16">
    <source>
        <dbReference type="EMBL" id="SFE29218.1"/>
    </source>
</evidence>
<dbReference type="InterPro" id="IPR006171">
    <property type="entry name" value="TOPRIM_dom"/>
</dbReference>
<evidence type="ECO:0000256" key="9">
    <source>
        <dbReference type="ARBA" id="ARBA00022842"/>
    </source>
</evidence>
<feature type="zinc finger region" description="CHC2-type" evidence="12 14">
    <location>
        <begin position="40"/>
        <end position="64"/>
    </location>
</feature>